<name>A0ABW4ZMH9_9SPHI</name>
<dbReference type="SUPFAM" id="SSF50022">
    <property type="entry name" value="ISP domain"/>
    <property type="match status" value="1"/>
</dbReference>
<dbReference type="PANTHER" id="PTHR13847">
    <property type="entry name" value="SARCOSINE DEHYDROGENASE-RELATED"/>
    <property type="match status" value="1"/>
</dbReference>
<dbReference type="InterPro" id="IPR006076">
    <property type="entry name" value="FAD-dep_OxRdtase"/>
</dbReference>
<dbReference type="InterPro" id="IPR038010">
    <property type="entry name" value="YhfW_C"/>
</dbReference>
<accession>A0ABW4ZMH9</accession>
<dbReference type="RefSeq" id="WP_255901105.1">
    <property type="nucleotide sequence ID" value="NZ_JAFMZO010000002.1"/>
</dbReference>
<dbReference type="InterPro" id="IPR036922">
    <property type="entry name" value="Rieske_2Fe-2S_sf"/>
</dbReference>
<keyword evidence="3" id="KW-0408">Iron</keyword>
<dbReference type="Gene3D" id="3.30.9.10">
    <property type="entry name" value="D-Amino Acid Oxidase, subunit A, domain 2"/>
    <property type="match status" value="1"/>
</dbReference>
<dbReference type="CDD" id="cd03477">
    <property type="entry name" value="Rieske_YhfW_C"/>
    <property type="match status" value="1"/>
</dbReference>
<feature type="domain" description="Rieske" evidence="6">
    <location>
        <begin position="439"/>
        <end position="526"/>
    </location>
</feature>
<evidence type="ECO:0000313" key="8">
    <source>
        <dbReference type="Proteomes" id="UP001597387"/>
    </source>
</evidence>
<dbReference type="PROSITE" id="PS51296">
    <property type="entry name" value="RIESKE"/>
    <property type="match status" value="1"/>
</dbReference>
<dbReference type="PANTHER" id="PTHR13847:SF281">
    <property type="entry name" value="FAD DEPENDENT OXIDOREDUCTASE DOMAIN-CONTAINING PROTEIN"/>
    <property type="match status" value="1"/>
</dbReference>
<dbReference type="InterPro" id="IPR036188">
    <property type="entry name" value="FAD/NAD-bd_sf"/>
</dbReference>
<gene>
    <name evidence="7" type="ORF">ACFSJU_12940</name>
</gene>
<keyword evidence="5" id="KW-1015">Disulfide bond</keyword>
<reference evidence="8" key="1">
    <citation type="journal article" date="2019" name="Int. J. Syst. Evol. Microbiol.">
        <title>The Global Catalogue of Microorganisms (GCM) 10K type strain sequencing project: providing services to taxonomists for standard genome sequencing and annotation.</title>
        <authorList>
            <consortium name="The Broad Institute Genomics Platform"/>
            <consortium name="The Broad Institute Genome Sequencing Center for Infectious Disease"/>
            <person name="Wu L."/>
            <person name="Ma J."/>
        </authorList>
    </citation>
    <scope>NUCLEOTIDE SEQUENCE [LARGE SCALE GENOMIC DNA]</scope>
    <source>
        <strain evidence="8">KCTC 42217</strain>
    </source>
</reference>
<evidence type="ECO:0000259" key="6">
    <source>
        <dbReference type="PROSITE" id="PS51296"/>
    </source>
</evidence>
<keyword evidence="1" id="KW-0001">2Fe-2S</keyword>
<dbReference type="Gene3D" id="3.50.50.60">
    <property type="entry name" value="FAD/NAD(P)-binding domain"/>
    <property type="match status" value="1"/>
</dbReference>
<dbReference type="Gene3D" id="2.102.10.10">
    <property type="entry name" value="Rieske [2Fe-2S] iron-sulphur domain"/>
    <property type="match status" value="1"/>
</dbReference>
<dbReference type="Pfam" id="PF01266">
    <property type="entry name" value="DAO"/>
    <property type="match status" value="1"/>
</dbReference>
<keyword evidence="4" id="KW-0411">Iron-sulfur</keyword>
<evidence type="ECO:0000256" key="3">
    <source>
        <dbReference type="ARBA" id="ARBA00023004"/>
    </source>
</evidence>
<dbReference type="InterPro" id="IPR005805">
    <property type="entry name" value="Rieske_Fe-S_prot_C"/>
</dbReference>
<protein>
    <submittedName>
        <fullName evidence="7">FAD-dependent oxidoreductase</fullName>
    </submittedName>
</protein>
<keyword evidence="8" id="KW-1185">Reference proteome</keyword>
<evidence type="ECO:0000313" key="7">
    <source>
        <dbReference type="EMBL" id="MFD2163305.1"/>
    </source>
</evidence>
<dbReference type="Proteomes" id="UP001597387">
    <property type="component" value="Unassembled WGS sequence"/>
</dbReference>
<keyword evidence="2" id="KW-0479">Metal-binding</keyword>
<evidence type="ECO:0000256" key="5">
    <source>
        <dbReference type="ARBA" id="ARBA00023157"/>
    </source>
</evidence>
<dbReference type="Pfam" id="PF00355">
    <property type="entry name" value="Rieske"/>
    <property type="match status" value="1"/>
</dbReference>
<evidence type="ECO:0000256" key="4">
    <source>
        <dbReference type="ARBA" id="ARBA00023014"/>
    </source>
</evidence>
<evidence type="ECO:0000256" key="1">
    <source>
        <dbReference type="ARBA" id="ARBA00022714"/>
    </source>
</evidence>
<comment type="caution">
    <text evidence="7">The sequence shown here is derived from an EMBL/GenBank/DDBJ whole genome shotgun (WGS) entry which is preliminary data.</text>
</comment>
<dbReference type="InterPro" id="IPR017941">
    <property type="entry name" value="Rieske_2Fe-2S"/>
</dbReference>
<evidence type="ECO:0000256" key="2">
    <source>
        <dbReference type="ARBA" id="ARBA00022723"/>
    </source>
</evidence>
<proteinExistence type="predicted"/>
<dbReference type="SUPFAM" id="SSF51971">
    <property type="entry name" value="Nucleotide-binding domain"/>
    <property type="match status" value="1"/>
</dbReference>
<dbReference type="PRINTS" id="PR00162">
    <property type="entry name" value="RIESKE"/>
</dbReference>
<organism evidence="7 8">
    <name type="scientific">Paradesertivirga mongoliensis</name>
    <dbReference type="NCBI Taxonomy" id="2100740"/>
    <lineage>
        <taxon>Bacteria</taxon>
        <taxon>Pseudomonadati</taxon>
        <taxon>Bacteroidota</taxon>
        <taxon>Sphingobacteriia</taxon>
        <taxon>Sphingobacteriales</taxon>
        <taxon>Sphingobacteriaceae</taxon>
        <taxon>Paradesertivirga</taxon>
    </lineage>
</organism>
<sequence length="526" mass="58130">MKTADNNQANPSITSGKNLSFWLNSVEPIKFSPLNHDYEQEVVVVGAGISGLSVAYNLLKAGKKVIVIEDGYIASGETGRTTAHLVNALDDFYTDIEKYHGEEGARLAAESHTEAINFIERVTREEGIECDFKRLDGYLFLHPSDKHETLQKEHEATNKAGVKTILLDQTPGLAADDVPCLHYPNQAQFHILKYIKGLTDAIVKMGGEIYTETHVTNIKEGELKANGFTVKADTIVVATNTPINDLVTMHTKQWPYRTYVIGVKVPKNSVEHRLWWDTGDQDSKWVSKPYKYIRLQEMDEQNDLLICGGEDHKTGQADDEGISEEDRYTVLIEWVKQNFPAATELVYKWSGQVMEPLDSMAYIGKNPGDKNVYIVTGDSGNGMTHGTIAGMLLKDLITGKENAWAKLYDPSRISLKVTGDYLKEAGNMTAQYADLVSGGDVDSAAEIGRGQGAILTKNLKKIAVYRDDEGTLHSYSAICPHLGCVVQWNAEEKSFDCPCHGSRFTCKGEVINGPASSDLSKAEIKE</sequence>
<dbReference type="EMBL" id="JBHUHZ010000002">
    <property type="protein sequence ID" value="MFD2163305.1"/>
    <property type="molecule type" value="Genomic_DNA"/>
</dbReference>